<feature type="compositionally biased region" description="Polar residues" evidence="15">
    <location>
        <begin position="1473"/>
        <end position="1483"/>
    </location>
</feature>
<dbReference type="CDD" id="cd00009">
    <property type="entry name" value="AAA"/>
    <property type="match status" value="1"/>
</dbReference>
<feature type="compositionally biased region" description="Polar residues" evidence="15">
    <location>
        <begin position="1"/>
        <end position="20"/>
    </location>
</feature>
<evidence type="ECO:0000259" key="18">
    <source>
        <dbReference type="Pfam" id="PF25408"/>
    </source>
</evidence>
<dbReference type="PROSITE" id="PS50088">
    <property type="entry name" value="ANK_REPEAT"/>
    <property type="match status" value="3"/>
</dbReference>
<feature type="region of interest" description="Disordered" evidence="15">
    <location>
        <begin position="576"/>
        <end position="614"/>
    </location>
</feature>
<dbReference type="GO" id="GO:0043197">
    <property type="term" value="C:dendritic spine"/>
    <property type="evidence" value="ECO:0007669"/>
    <property type="project" value="UniProtKB-SubCell"/>
</dbReference>
<keyword evidence="8" id="KW-0770">Synapse</keyword>
<feature type="region of interest" description="Disordered" evidence="15">
    <location>
        <begin position="317"/>
        <end position="348"/>
    </location>
</feature>
<dbReference type="PANTHER" id="PTHR23166:SF5">
    <property type="entry name" value="CTTNBP2 N-TERMINAL-LIKE PROTEIN"/>
    <property type="match status" value="1"/>
</dbReference>
<keyword evidence="9 14" id="KW-0175">Coiled coil</keyword>
<dbReference type="Pfam" id="PF07728">
    <property type="entry name" value="AAA_5"/>
    <property type="match status" value="1"/>
</dbReference>
<feature type="domain" description="ATPase dynein-related AAA" evidence="16">
    <location>
        <begin position="1083"/>
        <end position="1227"/>
    </location>
</feature>
<evidence type="ECO:0000256" key="1">
    <source>
        <dbReference type="ARBA" id="ARBA00004544"/>
    </source>
</evidence>
<feature type="compositionally biased region" description="Low complexity" evidence="15">
    <location>
        <begin position="506"/>
        <end position="527"/>
    </location>
</feature>
<dbReference type="InterPro" id="IPR050719">
    <property type="entry name" value="Cortactin-Actin_Reg"/>
</dbReference>
<dbReference type="InterPro" id="IPR057568">
    <property type="entry name" value="CortBP2_NAV1-like_AAA_lid"/>
</dbReference>
<evidence type="ECO:0000256" key="2">
    <source>
        <dbReference type="ARBA" id="ARBA00004552"/>
    </source>
</evidence>
<dbReference type="SMART" id="SM00248">
    <property type="entry name" value="ANK"/>
    <property type="match status" value="5"/>
</dbReference>
<dbReference type="PROSITE" id="PS50297">
    <property type="entry name" value="ANK_REP_REGION"/>
    <property type="match status" value="3"/>
</dbReference>
<dbReference type="Gene3D" id="1.25.40.20">
    <property type="entry name" value="Ankyrin repeat-containing domain"/>
    <property type="match status" value="1"/>
</dbReference>
<feature type="region of interest" description="Disordered" evidence="15">
    <location>
        <begin position="1"/>
        <end position="36"/>
    </location>
</feature>
<keyword evidence="5" id="KW-0963">Cytoplasm</keyword>
<dbReference type="GeneID" id="106178714"/>
<feature type="region of interest" description="Disordered" evidence="15">
    <location>
        <begin position="371"/>
        <end position="399"/>
    </location>
</feature>
<feature type="domain" description="Cortactin-binding protein-2 N-terminal" evidence="17">
    <location>
        <begin position="37"/>
        <end position="225"/>
    </location>
</feature>
<feature type="compositionally biased region" description="Low complexity" evidence="15">
    <location>
        <begin position="576"/>
        <end position="591"/>
    </location>
</feature>
<feature type="coiled-coil region" evidence="14">
    <location>
        <begin position="168"/>
        <end position="209"/>
    </location>
</feature>
<dbReference type="Pfam" id="PF25408">
    <property type="entry name" value="AAA_lid_NAV1"/>
    <property type="match status" value="1"/>
</dbReference>
<dbReference type="SUPFAM" id="SSF52540">
    <property type="entry name" value="P-loop containing nucleoside triphosphate hydrolases"/>
    <property type="match status" value="1"/>
</dbReference>
<dbReference type="GO" id="GO:0016887">
    <property type="term" value="F:ATP hydrolysis activity"/>
    <property type="evidence" value="ECO:0007669"/>
    <property type="project" value="InterPro"/>
</dbReference>
<accession>A0A1S3K498</accession>
<dbReference type="SUPFAM" id="SSF48403">
    <property type="entry name" value="Ankyrin repeat"/>
    <property type="match status" value="1"/>
</dbReference>
<feature type="repeat" description="ANK" evidence="13">
    <location>
        <begin position="713"/>
        <end position="745"/>
    </location>
</feature>
<dbReference type="Gene3D" id="3.40.50.300">
    <property type="entry name" value="P-loop containing nucleotide triphosphate hydrolases"/>
    <property type="match status" value="1"/>
</dbReference>
<sequence>MASRNVKNPSSASGHGTSYESVGKLPSNTLKRHPKMDLNKNDMLRLLSYLEGELQARDVVIATMKAEKARQVLYQAKYGRVGLADPFYALQRDSDDMKDNAFDEQAVKALYDNQLAQLENLISTQRNAQIKMREQLVFVEKKYHKVLSELEDEKRKHAQDTAQGDDVTYMLEKERERLRNEIEFEKNQSKKAKKELDKVNAALEQEVAMSQKHKQVALMLIKERKDLVEKFLLEKQKFNFVQKSFQDGRNKVKIMAEGLEQESKKSLKMEAELEKKLHEFDMEREQLKAKLTREENKNKDLHAEIERLRQQVESIKLNVGDQPLSPRESTSPQTIEIKSSVAQKPLPAEKSPHLVATTPVKVQKVVGKVPSASDNSIASSGKNHLTGGQQLPPKATSNADPVVKKTIMQLANSNADGANTVPKNEIKNSGGNSASAGNRVNLNSANATTGGNTAVFTTPSGGKISLSVGQRKVSPLGRGAPPPIPPNKPVLTPAGGKKEVGNKGAVSPRSSGIGSVSDSSTSGGTSPEIKPTKPAPPSKFGVILMNNRDRTAADRSSSSPESPNANLRPITISNVSSASNAATSSSSNTTVPVKRATQLPSDPNRPMSSSDNNLDFLGQEMADLQELLVSMATGESGPSSLEDQSLASPSLSSTTSSTNSSNAMSSTSSFTSSVLASQDGPSAQVLQLSYQGNSSELQKVLTENGLDLTAEVDGKNALHLAVECGHFECLKLLLEHGANPNTSGKTDGLTPLHAAAKLGQYGCLKLLLDHHAKINCLDHQGWTPLVWSAYSGHTDICKLLLDSGARLDIKTSEGWTCAHAATQAGHTECIELLLTYRQGSQFRSSPKPTSQSAPLAELYDIVNVADVEGRTIAHMAAIKETKDCLTVMTTHCDLDLDCRDKNGRTVYDVASKACKELLESLGPKNDKMCTVCIDIERNPNHIHNEPLHYTVGVIKVMADTSWPTLEEKLGDVLSHHFKTLATGLKTKKTTRLEHDSPSPDSGPYTLALSMDSVKSYSIGQHSWSPGTPSTKSPFEILCNNETKKISIELFGCEDGCQDALSYETLIPATTLQNYLRLIEQYKNVVFYGPVGSSKTYLARTLAYCIQVRERNCGHSTEISFLAFTPAMKKADLYHFLMTTGGLLPAETAPPSKKSPILILDDLSKINISDIFGDLLPALEQRGPKNSVGLKLDNKPLGSFYLTENCYIIGTMDRTRCASLDLTVQQRFRWVNCRIDTEPVRGLLSRQLYRRLISKYGGRLPPSDDPVYRAVEWVICVWQRLNDGLGKLGLPELVFGPSHFLVCPIEVNQPKNILRWLSLLWNHTIAPAVSEAVVRGSGAADVTSEGQQKVVNTALYVLMQRSVVTGCPLSGQEKERYLSSFHGSNELDIQMRERGRHRGHREMSPVLTPDLSPDDATASPLKQFEVAKTHEDLVLSSKRPISSFHEGRSSSFSSPSSSSSAFSSSALGKAAPPSSINVPTSRSETELNYMQKKMRRHEISSDGKSGSPRCGMAVPVRKYDLNVGGAGGGRSSPVRSRSPPDPMIHIGAAQSLSLLTDDANLSSFDNKNGTQSVTEPRAQSMTQRLREDYFRDMMTPARTEKSPSPEIQKVQ</sequence>
<name>A0A1S3K498_LINAN</name>
<feature type="compositionally biased region" description="Polar residues" evidence="15">
    <location>
        <begin position="327"/>
        <end position="342"/>
    </location>
</feature>
<dbReference type="OrthoDB" id="6021133at2759"/>
<evidence type="ECO:0000256" key="7">
    <source>
        <dbReference type="ARBA" id="ARBA00022737"/>
    </source>
</evidence>
<feature type="compositionally biased region" description="Polar residues" evidence="15">
    <location>
        <begin position="1562"/>
        <end position="1582"/>
    </location>
</feature>
<evidence type="ECO:0000256" key="8">
    <source>
        <dbReference type="ARBA" id="ARBA00023018"/>
    </source>
</evidence>
<keyword evidence="10" id="KW-0966">Cell projection</keyword>
<reference evidence="20" key="1">
    <citation type="submission" date="2025-08" db="UniProtKB">
        <authorList>
            <consortium name="RefSeq"/>
        </authorList>
    </citation>
    <scope>IDENTIFICATION</scope>
    <source>
        <tissue evidence="20">Gonads</tissue>
    </source>
</reference>
<evidence type="ECO:0000313" key="19">
    <source>
        <dbReference type="Proteomes" id="UP000085678"/>
    </source>
</evidence>
<keyword evidence="7" id="KW-0677">Repeat</keyword>
<dbReference type="Pfam" id="PF13637">
    <property type="entry name" value="Ank_4"/>
    <property type="match status" value="1"/>
</dbReference>
<evidence type="ECO:0000313" key="20">
    <source>
        <dbReference type="RefSeq" id="XP_013417463.1"/>
    </source>
</evidence>
<proteinExistence type="predicted"/>
<feature type="compositionally biased region" description="Polar residues" evidence="15">
    <location>
        <begin position="372"/>
        <end position="399"/>
    </location>
</feature>
<evidence type="ECO:0000256" key="4">
    <source>
        <dbReference type="ARBA" id="ARBA00022481"/>
    </source>
</evidence>
<evidence type="ECO:0000259" key="16">
    <source>
        <dbReference type="Pfam" id="PF07728"/>
    </source>
</evidence>
<dbReference type="RefSeq" id="XP_013417463.1">
    <property type="nucleotide sequence ID" value="XM_013562009.1"/>
</dbReference>
<evidence type="ECO:0000256" key="13">
    <source>
        <dbReference type="PROSITE-ProRule" id="PRU00023"/>
    </source>
</evidence>
<dbReference type="Pfam" id="PF09727">
    <property type="entry name" value="CortBP2"/>
    <property type="match status" value="1"/>
</dbReference>
<feature type="region of interest" description="Disordered" evidence="15">
    <location>
        <begin position="1562"/>
        <end position="1610"/>
    </location>
</feature>
<evidence type="ECO:0000256" key="10">
    <source>
        <dbReference type="ARBA" id="ARBA00023273"/>
    </source>
</evidence>
<organism evidence="19 20">
    <name type="scientific">Lingula anatina</name>
    <name type="common">Brachiopod</name>
    <name type="synonym">Lingula unguis</name>
    <dbReference type="NCBI Taxonomy" id="7574"/>
    <lineage>
        <taxon>Eukaryota</taxon>
        <taxon>Metazoa</taxon>
        <taxon>Spiralia</taxon>
        <taxon>Lophotrochozoa</taxon>
        <taxon>Brachiopoda</taxon>
        <taxon>Linguliformea</taxon>
        <taxon>Lingulata</taxon>
        <taxon>Lingulida</taxon>
        <taxon>Linguloidea</taxon>
        <taxon>Lingulidae</taxon>
        <taxon>Lingula</taxon>
    </lineage>
</organism>
<protein>
    <recommendedName>
        <fullName evidence="3">Cortactin-binding protein 2</fullName>
    </recommendedName>
</protein>
<feature type="compositionally biased region" description="Low complexity" evidence="15">
    <location>
        <begin position="1448"/>
        <end position="1464"/>
    </location>
</feature>
<evidence type="ECO:0000256" key="5">
    <source>
        <dbReference type="ARBA" id="ARBA00022490"/>
    </source>
</evidence>
<evidence type="ECO:0000256" key="6">
    <source>
        <dbReference type="ARBA" id="ARBA00022553"/>
    </source>
</evidence>
<feature type="region of interest" description="Disordered" evidence="15">
    <location>
        <begin position="1443"/>
        <end position="1483"/>
    </location>
</feature>
<comment type="function">
    <text evidence="11">Regulates the dendritic spine distribution of CTTN/cortactin in hippocampal neurons, and thus controls dendritic spinogenesis and dendritic spine maintenance. Associates with the striatin-interacting phosphatase and kinase (STRIPAK) core complex to regulate dendritic spine distribution of the STRIPAK complex in hippocampal neurons.</text>
</comment>
<feature type="compositionally biased region" description="Low complexity" evidence="15">
    <location>
        <begin position="645"/>
        <end position="667"/>
    </location>
</feature>
<evidence type="ECO:0000256" key="12">
    <source>
        <dbReference type="ARBA" id="ARBA00044767"/>
    </source>
</evidence>
<feature type="compositionally biased region" description="Polar residues" evidence="15">
    <location>
        <begin position="598"/>
        <end position="613"/>
    </location>
</feature>
<feature type="repeat" description="ANK" evidence="13">
    <location>
        <begin position="780"/>
        <end position="812"/>
    </location>
</feature>
<evidence type="ECO:0000256" key="14">
    <source>
        <dbReference type="SAM" id="Coils"/>
    </source>
</evidence>
<keyword evidence="6" id="KW-0597">Phosphoprotein</keyword>
<dbReference type="InterPro" id="IPR002110">
    <property type="entry name" value="Ankyrin_rpt"/>
</dbReference>
<evidence type="ECO:0000256" key="3">
    <source>
        <dbReference type="ARBA" id="ARBA00017042"/>
    </source>
</evidence>
<keyword evidence="4" id="KW-0488">Methylation</keyword>
<dbReference type="InterPro" id="IPR019131">
    <property type="entry name" value="Cortactin-binding_p2_N"/>
</dbReference>
<evidence type="ECO:0000256" key="9">
    <source>
        <dbReference type="ARBA" id="ARBA00023054"/>
    </source>
</evidence>
<feature type="repeat" description="ANK" evidence="13">
    <location>
        <begin position="747"/>
        <end position="779"/>
    </location>
</feature>
<dbReference type="Proteomes" id="UP000085678">
    <property type="component" value="Unplaced"/>
</dbReference>
<feature type="region of interest" description="Disordered" evidence="15">
    <location>
        <begin position="1394"/>
        <end position="1416"/>
    </location>
</feature>
<evidence type="ECO:0000259" key="17">
    <source>
        <dbReference type="Pfam" id="PF09727"/>
    </source>
</evidence>
<comment type="subcellular location">
    <subcellularLocation>
        <location evidence="2">Cell projection</location>
        <location evidence="2">Dendritic spine</location>
    </subcellularLocation>
    <subcellularLocation>
        <location evidence="1">Cytoplasm</location>
        <location evidence="1">Cell cortex</location>
    </subcellularLocation>
</comment>
<dbReference type="InterPro" id="IPR011704">
    <property type="entry name" value="ATPase_dyneun-rel_AAA"/>
</dbReference>
<feature type="compositionally biased region" description="Polar residues" evidence="15">
    <location>
        <begin position="427"/>
        <end position="460"/>
    </location>
</feature>
<comment type="subunit">
    <text evidence="12">Interacts with CTTN/cortactin SH3 domain. Interacts with STRN, STRN4/zinedin and MOB4/phocein; this interactions mediate the association with the STRIPAK core complex and may regulate dendritic spine distribution of the STRIPAK complex in hippocampal neurons. Activation of glutamate receptors weakens the interaction with STRN and STRN4.</text>
</comment>
<dbReference type="Pfam" id="PF12796">
    <property type="entry name" value="Ank_2"/>
    <property type="match status" value="1"/>
</dbReference>
<dbReference type="GO" id="GO:0005524">
    <property type="term" value="F:ATP binding"/>
    <property type="evidence" value="ECO:0007669"/>
    <property type="project" value="InterPro"/>
</dbReference>
<evidence type="ECO:0000256" key="11">
    <source>
        <dbReference type="ARBA" id="ARBA00044742"/>
    </source>
</evidence>
<feature type="region of interest" description="Disordered" evidence="15">
    <location>
        <begin position="415"/>
        <end position="541"/>
    </location>
</feature>
<dbReference type="InterPro" id="IPR036770">
    <property type="entry name" value="Ankyrin_rpt-contain_sf"/>
</dbReference>
<feature type="region of interest" description="Disordered" evidence="15">
    <location>
        <begin position="633"/>
        <end position="667"/>
    </location>
</feature>
<evidence type="ECO:0000256" key="15">
    <source>
        <dbReference type="SAM" id="MobiDB-lite"/>
    </source>
</evidence>
<feature type="domain" description="CortBP2/NAV1-like AAA+ ATPase lid" evidence="18">
    <location>
        <begin position="1267"/>
        <end position="1336"/>
    </location>
</feature>
<keyword evidence="13" id="KW-0040">ANK repeat</keyword>
<dbReference type="GO" id="GO:0005938">
    <property type="term" value="C:cell cortex"/>
    <property type="evidence" value="ECO:0007669"/>
    <property type="project" value="UniProtKB-SubCell"/>
</dbReference>
<keyword evidence="19" id="KW-1185">Reference proteome</keyword>
<dbReference type="InterPro" id="IPR027417">
    <property type="entry name" value="P-loop_NTPase"/>
</dbReference>
<dbReference type="PANTHER" id="PTHR23166">
    <property type="entry name" value="FILAMIN/GPBP-INTERACTING PROTEIN"/>
    <property type="match status" value="1"/>
</dbReference>
<gene>
    <name evidence="20" type="primary">LOC106178714</name>
</gene>